<proteinExistence type="predicted"/>
<reference evidence="1 2" key="1">
    <citation type="journal article" date="2018" name="Nat. Ecol. Evol.">
        <title>Pezizomycetes genomes reveal the molecular basis of ectomycorrhizal truffle lifestyle.</title>
        <authorList>
            <person name="Murat C."/>
            <person name="Payen T."/>
            <person name="Noel B."/>
            <person name="Kuo A."/>
            <person name="Morin E."/>
            <person name="Chen J."/>
            <person name="Kohler A."/>
            <person name="Krizsan K."/>
            <person name="Balestrini R."/>
            <person name="Da Silva C."/>
            <person name="Montanini B."/>
            <person name="Hainaut M."/>
            <person name="Levati E."/>
            <person name="Barry K.W."/>
            <person name="Belfiori B."/>
            <person name="Cichocki N."/>
            <person name="Clum A."/>
            <person name="Dockter R.B."/>
            <person name="Fauchery L."/>
            <person name="Guy J."/>
            <person name="Iotti M."/>
            <person name="Le Tacon F."/>
            <person name="Lindquist E.A."/>
            <person name="Lipzen A."/>
            <person name="Malagnac F."/>
            <person name="Mello A."/>
            <person name="Molinier V."/>
            <person name="Miyauchi S."/>
            <person name="Poulain J."/>
            <person name="Riccioni C."/>
            <person name="Rubini A."/>
            <person name="Sitrit Y."/>
            <person name="Splivallo R."/>
            <person name="Traeger S."/>
            <person name="Wang M."/>
            <person name="Zifcakova L."/>
            <person name="Wipf D."/>
            <person name="Zambonelli A."/>
            <person name="Paolocci F."/>
            <person name="Nowrousian M."/>
            <person name="Ottonello S."/>
            <person name="Baldrian P."/>
            <person name="Spatafora J.W."/>
            <person name="Henrissat B."/>
            <person name="Nagy L.G."/>
            <person name="Aury J.M."/>
            <person name="Wincker P."/>
            <person name="Grigoriev I.V."/>
            <person name="Bonfante P."/>
            <person name="Martin F.M."/>
        </authorList>
    </citation>
    <scope>NUCLEOTIDE SEQUENCE [LARGE SCALE GENOMIC DNA]</scope>
    <source>
        <strain evidence="1 2">120613-1</strain>
    </source>
</reference>
<protein>
    <submittedName>
        <fullName evidence="1">Uncharacterized protein</fullName>
    </submittedName>
</protein>
<evidence type="ECO:0000313" key="2">
    <source>
        <dbReference type="Proteomes" id="UP000276215"/>
    </source>
</evidence>
<sequence length="128" mass="14795">MWLSTVKPEAEITQHATTQEPLATARCEDACPKSIKLWLLLTWLEENASILVYDCRAVPKSEYYWSESICFKWHGQHLLGQDLHGASLVELIWYLEQCTYCCPYPDKAIEKVGTNPIPYITIMCNLWV</sequence>
<evidence type="ECO:0000313" key="1">
    <source>
        <dbReference type="EMBL" id="RPA93386.1"/>
    </source>
</evidence>
<name>A0A3N4J5E8_9PEZI</name>
<dbReference type="AlphaFoldDB" id="A0A3N4J5E8"/>
<accession>A0A3N4J5E8</accession>
<dbReference type="STRING" id="1336337.A0A3N4J5E8"/>
<dbReference type="EMBL" id="ML120453">
    <property type="protein sequence ID" value="RPA93386.1"/>
    <property type="molecule type" value="Genomic_DNA"/>
</dbReference>
<dbReference type="Proteomes" id="UP000276215">
    <property type="component" value="Unassembled WGS sequence"/>
</dbReference>
<gene>
    <name evidence="1" type="ORF">L873DRAFT_1847237</name>
</gene>
<keyword evidence="2" id="KW-1185">Reference proteome</keyword>
<organism evidence="1 2">
    <name type="scientific">Choiromyces venosus 120613-1</name>
    <dbReference type="NCBI Taxonomy" id="1336337"/>
    <lineage>
        <taxon>Eukaryota</taxon>
        <taxon>Fungi</taxon>
        <taxon>Dikarya</taxon>
        <taxon>Ascomycota</taxon>
        <taxon>Pezizomycotina</taxon>
        <taxon>Pezizomycetes</taxon>
        <taxon>Pezizales</taxon>
        <taxon>Tuberaceae</taxon>
        <taxon>Choiromyces</taxon>
    </lineage>
</organism>